<evidence type="ECO:0000256" key="8">
    <source>
        <dbReference type="ARBA" id="ARBA00022833"/>
    </source>
</evidence>
<dbReference type="PANTHER" id="PTHR38011:SF7">
    <property type="entry name" value="2,5-DIAMINO-6-RIBOSYLAMINO-4(3H)-PYRIMIDINONE 5'-PHOSPHATE REDUCTASE"/>
    <property type="match status" value="1"/>
</dbReference>
<evidence type="ECO:0000256" key="1">
    <source>
        <dbReference type="ARBA" id="ARBA00002151"/>
    </source>
</evidence>
<evidence type="ECO:0000256" key="12">
    <source>
        <dbReference type="ARBA" id="ARBA00049861"/>
    </source>
</evidence>
<evidence type="ECO:0000256" key="13">
    <source>
        <dbReference type="ARBA" id="ARBA00049886"/>
    </source>
</evidence>
<evidence type="ECO:0000256" key="11">
    <source>
        <dbReference type="ARBA" id="ARBA00023268"/>
    </source>
</evidence>
<dbReference type="RefSeq" id="WP_094093363.1">
    <property type="nucleotide sequence ID" value="NZ_BMHF01000001.1"/>
</dbReference>
<comment type="cofactor">
    <cofactor evidence="14">
        <name>Zn(2+)</name>
        <dbReference type="ChEBI" id="CHEBI:29105"/>
    </cofactor>
    <text evidence="14">Binds 1 zinc ion.</text>
</comment>
<evidence type="ECO:0000313" key="16">
    <source>
        <dbReference type="EMBL" id="GGA22736.1"/>
    </source>
</evidence>
<name>A0ABQ1FPV2_9BACL</name>
<dbReference type="InterPro" id="IPR002734">
    <property type="entry name" value="RibDG_C"/>
</dbReference>
<comment type="catalytic activity">
    <reaction evidence="13 14">
        <text>2,5-diamino-6-hydroxy-4-(5-phosphoribosylamino)-pyrimidine + H2O + H(+) = 5-amino-6-(5-phospho-D-ribosylamino)uracil + NH4(+)</text>
        <dbReference type="Rhea" id="RHEA:21868"/>
        <dbReference type="ChEBI" id="CHEBI:15377"/>
        <dbReference type="ChEBI" id="CHEBI:15378"/>
        <dbReference type="ChEBI" id="CHEBI:28938"/>
        <dbReference type="ChEBI" id="CHEBI:58453"/>
        <dbReference type="ChEBI" id="CHEBI:58614"/>
        <dbReference type="EC" id="3.5.4.26"/>
    </reaction>
</comment>
<dbReference type="NCBIfam" id="TIGR00227">
    <property type="entry name" value="ribD_Cterm"/>
    <property type="match status" value="1"/>
</dbReference>
<dbReference type="Pfam" id="PF00383">
    <property type="entry name" value="dCMP_cyt_deam_1"/>
    <property type="match status" value="1"/>
</dbReference>
<dbReference type="Gene3D" id="3.40.430.10">
    <property type="entry name" value="Dihydrofolate Reductase, subunit A"/>
    <property type="match status" value="1"/>
</dbReference>
<evidence type="ECO:0000256" key="14">
    <source>
        <dbReference type="PIRNR" id="PIRNR006769"/>
    </source>
</evidence>
<evidence type="ECO:0000256" key="10">
    <source>
        <dbReference type="ARBA" id="ARBA00023002"/>
    </source>
</evidence>
<evidence type="ECO:0000259" key="15">
    <source>
        <dbReference type="PROSITE" id="PS51747"/>
    </source>
</evidence>
<evidence type="ECO:0000256" key="9">
    <source>
        <dbReference type="ARBA" id="ARBA00022857"/>
    </source>
</evidence>
<feature type="domain" description="CMP/dCMP-type deaminase" evidence="15">
    <location>
        <begin position="14"/>
        <end position="136"/>
    </location>
</feature>
<accession>A0ABQ1FPV2</accession>
<reference evidence="17" key="1">
    <citation type="journal article" date="2019" name="Int. J. Syst. Evol. Microbiol.">
        <title>The Global Catalogue of Microorganisms (GCM) 10K type strain sequencing project: providing services to taxonomists for standard genome sequencing and annotation.</title>
        <authorList>
            <consortium name="The Broad Institute Genomics Platform"/>
            <consortium name="The Broad Institute Genome Sequencing Center for Infectious Disease"/>
            <person name="Wu L."/>
            <person name="Ma J."/>
        </authorList>
    </citation>
    <scope>NUCLEOTIDE SEQUENCE [LARGE SCALE GENOMIC DNA]</scope>
    <source>
        <strain evidence="17">CGMCC 1.15044</strain>
    </source>
</reference>
<comment type="pathway">
    <text evidence="2 14">Cofactor biosynthesis; riboflavin biosynthesis; 5-amino-6-(D-ribitylamino)uracil from GTP: step 2/4.</text>
</comment>
<dbReference type="NCBIfam" id="TIGR00326">
    <property type="entry name" value="eubact_ribD"/>
    <property type="match status" value="1"/>
</dbReference>
<keyword evidence="8 14" id="KW-0862">Zinc</keyword>
<dbReference type="InterPro" id="IPR016193">
    <property type="entry name" value="Cytidine_deaminase-like"/>
</dbReference>
<keyword evidence="7 14" id="KW-0479">Metal-binding</keyword>
<evidence type="ECO:0000256" key="4">
    <source>
        <dbReference type="ARBA" id="ARBA00005259"/>
    </source>
</evidence>
<keyword evidence="11" id="KW-0511">Multifunctional enzyme</keyword>
<dbReference type="Gene3D" id="3.40.140.10">
    <property type="entry name" value="Cytidine Deaminase, domain 2"/>
    <property type="match status" value="1"/>
</dbReference>
<organism evidence="16 17">
    <name type="scientific">Paenibacillus physcomitrellae</name>
    <dbReference type="NCBI Taxonomy" id="1619311"/>
    <lineage>
        <taxon>Bacteria</taxon>
        <taxon>Bacillati</taxon>
        <taxon>Bacillota</taxon>
        <taxon>Bacilli</taxon>
        <taxon>Bacillales</taxon>
        <taxon>Paenibacillaceae</taxon>
        <taxon>Paenibacillus</taxon>
    </lineage>
</organism>
<dbReference type="SUPFAM" id="SSF53927">
    <property type="entry name" value="Cytidine deaminase-like"/>
    <property type="match status" value="1"/>
</dbReference>
<comment type="catalytic activity">
    <reaction evidence="12 14">
        <text>5-amino-6-(5-phospho-D-ribitylamino)uracil + NADP(+) = 5-amino-6-(5-phospho-D-ribosylamino)uracil + NADPH + H(+)</text>
        <dbReference type="Rhea" id="RHEA:17845"/>
        <dbReference type="ChEBI" id="CHEBI:15378"/>
        <dbReference type="ChEBI" id="CHEBI:57783"/>
        <dbReference type="ChEBI" id="CHEBI:58349"/>
        <dbReference type="ChEBI" id="CHEBI:58421"/>
        <dbReference type="ChEBI" id="CHEBI:58453"/>
        <dbReference type="EC" id="1.1.1.193"/>
    </reaction>
</comment>
<evidence type="ECO:0000313" key="17">
    <source>
        <dbReference type="Proteomes" id="UP000609323"/>
    </source>
</evidence>
<dbReference type="CDD" id="cd01284">
    <property type="entry name" value="Riboflavin_deaminase-reductase"/>
    <property type="match status" value="1"/>
</dbReference>
<dbReference type="InterPro" id="IPR050765">
    <property type="entry name" value="Riboflavin_Biosynth_HTPR"/>
</dbReference>
<dbReference type="PIRSF" id="PIRSF006769">
    <property type="entry name" value="RibD"/>
    <property type="match status" value="1"/>
</dbReference>
<evidence type="ECO:0000256" key="7">
    <source>
        <dbReference type="ARBA" id="ARBA00022723"/>
    </source>
</evidence>
<evidence type="ECO:0000256" key="2">
    <source>
        <dbReference type="ARBA" id="ARBA00004882"/>
    </source>
</evidence>
<evidence type="ECO:0000256" key="3">
    <source>
        <dbReference type="ARBA" id="ARBA00004910"/>
    </source>
</evidence>
<dbReference type="InterPro" id="IPR024072">
    <property type="entry name" value="DHFR-like_dom_sf"/>
</dbReference>
<keyword evidence="6 14" id="KW-0686">Riboflavin biosynthesis</keyword>
<evidence type="ECO:0000256" key="6">
    <source>
        <dbReference type="ARBA" id="ARBA00022619"/>
    </source>
</evidence>
<dbReference type="InterPro" id="IPR011549">
    <property type="entry name" value="RibD_C"/>
</dbReference>
<protein>
    <recommendedName>
        <fullName evidence="14">Riboflavin biosynthesis protein RibD</fullName>
    </recommendedName>
    <domain>
        <recommendedName>
            <fullName evidence="14">Diaminohydroxyphosphoribosylaminopyrimidine deaminase</fullName>
            <shortName evidence="14">DRAP deaminase</shortName>
            <ecNumber evidence="14">3.5.4.26</ecNumber>
        </recommendedName>
        <alternativeName>
            <fullName evidence="14">Riboflavin-specific deaminase</fullName>
        </alternativeName>
    </domain>
    <domain>
        <recommendedName>
            <fullName evidence="14">5-amino-6-(5-phosphoribosylamino)uracil reductase</fullName>
            <ecNumber evidence="14">1.1.1.193</ecNumber>
        </recommendedName>
        <alternativeName>
            <fullName evidence="14">HTP reductase</fullName>
        </alternativeName>
    </domain>
</protein>
<keyword evidence="14" id="KW-0378">Hydrolase</keyword>
<dbReference type="PANTHER" id="PTHR38011">
    <property type="entry name" value="DIHYDROFOLATE REDUCTASE FAMILY PROTEIN (AFU_ORTHOLOGUE AFUA_8G06820)"/>
    <property type="match status" value="1"/>
</dbReference>
<dbReference type="Proteomes" id="UP000609323">
    <property type="component" value="Unassembled WGS sequence"/>
</dbReference>
<dbReference type="Pfam" id="PF01872">
    <property type="entry name" value="RibD_C"/>
    <property type="match status" value="1"/>
</dbReference>
<keyword evidence="10 14" id="KW-0560">Oxidoreductase</keyword>
<gene>
    <name evidence="16" type="primary">ribD</name>
    <name evidence="16" type="ORF">GCM10010917_04360</name>
</gene>
<dbReference type="SUPFAM" id="SSF53597">
    <property type="entry name" value="Dihydrofolate reductase-like"/>
    <property type="match status" value="1"/>
</dbReference>
<comment type="function">
    <text evidence="1 14">Converts 2,5-diamino-6-(ribosylamino)-4(3h)-pyrimidinone 5'-phosphate into 5-amino-6-(ribosylamino)-2,4(1h,3h)-pyrimidinedione 5'-phosphate.</text>
</comment>
<comment type="caution">
    <text evidence="16">The sequence shown here is derived from an EMBL/GenBank/DDBJ whole genome shotgun (WGS) entry which is preliminary data.</text>
</comment>
<sequence>MQWTASGDVNLQPMSDEFYMALALDMARHTQGQTGVNPVVGSVVVREGAVVGMGAHLKRGEGHAEVHALHMAGERAAGSTVYVTLEPCSHYGATPPCSKRLIEAGVSRVVVAFEDPNPQVSGRGIAMLREAGITVETGVMEAEARQLNRKFIKFITTGLPFITLKAASTLDGKIATRTGDSKWVTGDAARQIVHTMRHQHAAILVGVNTVIADNPSLTTRLPVPGLSPIRIIVDSKLRIPEEAKVLQAGEEGDQDTIILTTVDHGNPAKQQLLEAKGIRIIPCGEGERVDLQAGLKQLAVSGIPSILVEGGGAISGSFLAEKMIDEVQLFLAPKLIGSGGKDSFGFIGPDMMNDAITLSNLQVTPAGNDLLITGTPSWEG</sequence>
<dbReference type="EC" id="1.1.1.193" evidence="14"/>
<dbReference type="PROSITE" id="PS00903">
    <property type="entry name" value="CYT_DCMP_DEAMINASES_1"/>
    <property type="match status" value="1"/>
</dbReference>
<proteinExistence type="inferred from homology"/>
<dbReference type="InterPro" id="IPR004794">
    <property type="entry name" value="Eubact_RibD"/>
</dbReference>
<dbReference type="InterPro" id="IPR002125">
    <property type="entry name" value="CMP_dCMP_dom"/>
</dbReference>
<keyword evidence="9 14" id="KW-0521">NADP</keyword>
<evidence type="ECO:0000256" key="5">
    <source>
        <dbReference type="ARBA" id="ARBA00007417"/>
    </source>
</evidence>
<dbReference type="EMBL" id="BMHF01000001">
    <property type="protein sequence ID" value="GGA22736.1"/>
    <property type="molecule type" value="Genomic_DNA"/>
</dbReference>
<dbReference type="EC" id="3.5.4.26" evidence="14"/>
<dbReference type="PROSITE" id="PS51747">
    <property type="entry name" value="CYT_DCMP_DEAMINASES_2"/>
    <property type="match status" value="1"/>
</dbReference>
<dbReference type="InterPro" id="IPR016192">
    <property type="entry name" value="APOBEC/CMP_deaminase_Zn-bd"/>
</dbReference>
<comment type="similarity">
    <text evidence="5 14">In the C-terminal section; belongs to the HTP reductase family.</text>
</comment>
<keyword evidence="17" id="KW-1185">Reference proteome</keyword>
<comment type="similarity">
    <text evidence="4 14">In the N-terminal section; belongs to the cytidine and deoxycytidylate deaminase family.</text>
</comment>
<comment type="pathway">
    <text evidence="3 14">Cofactor biosynthesis; riboflavin biosynthesis; 5-amino-6-(D-ribitylamino)uracil from GTP: step 3/4.</text>
</comment>